<dbReference type="EMBL" id="GL378327">
    <property type="protein sequence ID" value="EFJ51576.1"/>
    <property type="molecule type" value="Genomic_DNA"/>
</dbReference>
<feature type="region of interest" description="Disordered" evidence="1">
    <location>
        <begin position="25"/>
        <end position="92"/>
    </location>
</feature>
<keyword evidence="2" id="KW-0732">Signal</keyword>
<proteinExistence type="predicted"/>
<protein>
    <submittedName>
        <fullName evidence="3">Uncharacterized protein</fullName>
    </submittedName>
</protein>
<evidence type="ECO:0000313" key="4">
    <source>
        <dbReference type="Proteomes" id="UP000001058"/>
    </source>
</evidence>
<evidence type="ECO:0000256" key="1">
    <source>
        <dbReference type="SAM" id="MobiDB-lite"/>
    </source>
</evidence>
<name>D8TM42_VOLCA</name>
<dbReference type="InParanoid" id="D8TM42"/>
<dbReference type="RefSeq" id="XP_002947528.1">
    <property type="nucleotide sequence ID" value="XM_002947482.1"/>
</dbReference>
<feature type="compositionally biased region" description="Polar residues" evidence="1">
    <location>
        <begin position="25"/>
        <end position="37"/>
    </location>
</feature>
<reference evidence="3 4" key="1">
    <citation type="journal article" date="2010" name="Science">
        <title>Genomic analysis of organismal complexity in the multicellular green alga Volvox carteri.</title>
        <authorList>
            <person name="Prochnik S.E."/>
            <person name="Umen J."/>
            <person name="Nedelcu A.M."/>
            <person name="Hallmann A."/>
            <person name="Miller S.M."/>
            <person name="Nishii I."/>
            <person name="Ferris P."/>
            <person name="Kuo A."/>
            <person name="Mitros T."/>
            <person name="Fritz-Laylin L.K."/>
            <person name="Hellsten U."/>
            <person name="Chapman J."/>
            <person name="Simakov O."/>
            <person name="Rensing S.A."/>
            <person name="Terry A."/>
            <person name="Pangilinan J."/>
            <person name="Kapitonov V."/>
            <person name="Jurka J."/>
            <person name="Salamov A."/>
            <person name="Shapiro H."/>
            <person name="Schmutz J."/>
            <person name="Grimwood J."/>
            <person name="Lindquist E."/>
            <person name="Lucas S."/>
            <person name="Grigoriev I.V."/>
            <person name="Schmitt R."/>
            <person name="Kirk D."/>
            <person name="Rokhsar D.S."/>
        </authorList>
    </citation>
    <scope>NUCLEOTIDE SEQUENCE [LARGE SCALE GENOMIC DNA]</scope>
    <source>
        <strain evidence="4">f. Nagariensis / Eve</strain>
    </source>
</reference>
<dbReference type="GeneID" id="9620491"/>
<dbReference type="KEGG" id="vcn:VOLCADRAFT_87737"/>
<keyword evidence="4" id="KW-1185">Reference proteome</keyword>
<dbReference type="AlphaFoldDB" id="D8TM42"/>
<accession>D8TM42</accession>
<feature type="chain" id="PRO_5003123695" evidence="2">
    <location>
        <begin position="23"/>
        <end position="124"/>
    </location>
</feature>
<evidence type="ECO:0000256" key="2">
    <source>
        <dbReference type="SAM" id="SignalP"/>
    </source>
</evidence>
<evidence type="ECO:0000313" key="3">
    <source>
        <dbReference type="EMBL" id="EFJ51576.1"/>
    </source>
</evidence>
<gene>
    <name evidence="3" type="ORF">VOLCADRAFT_87737</name>
</gene>
<dbReference type="eggNOG" id="ENOG502SASB">
    <property type="taxonomic scope" value="Eukaryota"/>
</dbReference>
<dbReference type="Proteomes" id="UP000001058">
    <property type="component" value="Unassembled WGS sequence"/>
</dbReference>
<sequence>MATVRLLSLLVLAFLCQEGALAANVTSSKPPLPSNKQPLSPPPSTLPSNKQPVSPPPSTLPSNKQPVSPPPSTLPSNEHPLPPPPASNNQPPVLMASVLMAADCPLYWIHMLRYVAKTFLEKWA</sequence>
<organism evidence="4">
    <name type="scientific">Volvox carteri f. nagariensis</name>
    <dbReference type="NCBI Taxonomy" id="3068"/>
    <lineage>
        <taxon>Eukaryota</taxon>
        <taxon>Viridiplantae</taxon>
        <taxon>Chlorophyta</taxon>
        <taxon>core chlorophytes</taxon>
        <taxon>Chlorophyceae</taxon>
        <taxon>CS clade</taxon>
        <taxon>Chlamydomonadales</taxon>
        <taxon>Volvocaceae</taxon>
        <taxon>Volvox</taxon>
    </lineage>
</organism>
<feature type="signal peptide" evidence="2">
    <location>
        <begin position="1"/>
        <end position="22"/>
    </location>
</feature>